<accession>A0ACA9MTD5</accession>
<organism evidence="1 2">
    <name type="scientific">Scutellospora calospora</name>
    <dbReference type="NCBI Taxonomy" id="85575"/>
    <lineage>
        <taxon>Eukaryota</taxon>
        <taxon>Fungi</taxon>
        <taxon>Fungi incertae sedis</taxon>
        <taxon>Mucoromycota</taxon>
        <taxon>Glomeromycotina</taxon>
        <taxon>Glomeromycetes</taxon>
        <taxon>Diversisporales</taxon>
        <taxon>Gigasporaceae</taxon>
        <taxon>Scutellospora</taxon>
    </lineage>
</organism>
<proteinExistence type="predicted"/>
<evidence type="ECO:0000313" key="1">
    <source>
        <dbReference type="EMBL" id="CAG8597154.1"/>
    </source>
</evidence>
<gene>
    <name evidence="1" type="ORF">SCALOS_LOCUS6793</name>
</gene>
<name>A0ACA9MTD5_9GLOM</name>
<feature type="non-terminal residue" evidence="1">
    <location>
        <position position="200"/>
    </location>
</feature>
<dbReference type="EMBL" id="CAJVPM010013788">
    <property type="protein sequence ID" value="CAG8597154.1"/>
    <property type="molecule type" value="Genomic_DNA"/>
</dbReference>
<comment type="caution">
    <text evidence="1">The sequence shown here is derived from an EMBL/GenBank/DDBJ whole genome shotgun (WGS) entry which is preliminary data.</text>
</comment>
<evidence type="ECO:0000313" key="2">
    <source>
        <dbReference type="Proteomes" id="UP000789860"/>
    </source>
</evidence>
<sequence length="200" mass="22780">VEFSYDGTTGPLFWHVLTNSSIICQKGFKQSPIDIKSTVALKKKIDPPCEVYVEDIHKVELFHNGNTIEVARSKEETGVEGEGNAFLPAQFNIGDETYKLLQFHFHTPSEHRIDKVHHDVEAHFVFESQNKNISVVAIFFNIGCGKDNAFLKPILNRKIPKPKERVKIYNIQLTKIFEAIEFIQNPFSYEGSLTTPPCTE</sequence>
<dbReference type="Proteomes" id="UP000789860">
    <property type="component" value="Unassembled WGS sequence"/>
</dbReference>
<keyword evidence="2" id="KW-1185">Reference proteome</keyword>
<reference evidence="1" key="1">
    <citation type="submission" date="2021-06" db="EMBL/GenBank/DDBJ databases">
        <authorList>
            <person name="Kallberg Y."/>
            <person name="Tangrot J."/>
            <person name="Rosling A."/>
        </authorList>
    </citation>
    <scope>NUCLEOTIDE SEQUENCE</scope>
    <source>
        <strain evidence="1">AU212A</strain>
    </source>
</reference>
<feature type="non-terminal residue" evidence="1">
    <location>
        <position position="1"/>
    </location>
</feature>
<protein>
    <submittedName>
        <fullName evidence="1">181_t:CDS:1</fullName>
    </submittedName>
</protein>